<dbReference type="GO" id="GO:0003841">
    <property type="term" value="F:1-acylglycerol-3-phosphate O-acyltransferase activity"/>
    <property type="evidence" value="ECO:0007669"/>
    <property type="project" value="TreeGrafter"/>
</dbReference>
<keyword evidence="4" id="KW-0443">Lipid metabolism</keyword>
<dbReference type="SUPFAM" id="SSF69593">
    <property type="entry name" value="Glycerol-3-phosphate (1)-acyltransferase"/>
    <property type="match status" value="1"/>
</dbReference>
<reference evidence="9" key="1">
    <citation type="submission" date="2022-02" db="EMBL/GenBank/DDBJ databases">
        <title>Acinetobacter A3.8 sp. nov., isolated from Sediment (Zhairuo Island).</title>
        <authorList>
            <person name="Zheng K."/>
        </authorList>
    </citation>
    <scope>NUCLEOTIDE SEQUENCE</scope>
    <source>
        <strain evidence="9">A3.8</strain>
    </source>
</reference>
<dbReference type="CDD" id="cd07989">
    <property type="entry name" value="LPLAT_AGPAT-like"/>
    <property type="match status" value="1"/>
</dbReference>
<evidence type="ECO:0000313" key="10">
    <source>
        <dbReference type="Proteomes" id="UP001139701"/>
    </source>
</evidence>
<keyword evidence="10" id="KW-1185">Reference proteome</keyword>
<accession>A0A9X2B8V6</accession>
<dbReference type="Proteomes" id="UP001139701">
    <property type="component" value="Unassembled WGS sequence"/>
</dbReference>
<dbReference type="Pfam" id="PF01553">
    <property type="entry name" value="Acyltransferase"/>
    <property type="match status" value="1"/>
</dbReference>
<comment type="caution">
    <text evidence="9">The sequence shown here is derived from an EMBL/GenBank/DDBJ whole genome shotgun (WGS) entry which is preliminary data.</text>
</comment>
<keyword evidence="7" id="KW-1133">Transmembrane helix</keyword>
<feature type="region of interest" description="Disordered" evidence="6">
    <location>
        <begin position="1"/>
        <end position="31"/>
    </location>
</feature>
<dbReference type="InterPro" id="IPR002123">
    <property type="entry name" value="Plipid/glycerol_acylTrfase"/>
</dbReference>
<evidence type="ECO:0000256" key="2">
    <source>
        <dbReference type="ARBA" id="ARBA00022516"/>
    </source>
</evidence>
<dbReference type="PANTHER" id="PTHR10434:SF64">
    <property type="entry name" value="1-ACYL-SN-GLYCEROL-3-PHOSPHATE ACYLTRANSFERASE-RELATED"/>
    <property type="match status" value="1"/>
</dbReference>
<sequence length="292" mass="32889">MSQQPLAQSDQKSDQSNQQQNNQNQHNNSVGKTQLPQRNLLLRIALYIIKFFHLLLVIFKGFYLVFSKKLYKNPNDPSNTRYVQYFCRELSSVFNVKVQVHGEIARHPALWVSNHISWLDVAVLGSGARVFFLAKAEVASWPIIGKLARWGGTLFIRRGSGDSALIKDQITEFLKQDSPVLFFPEATTTDGTRVKKVHGKLLESAIEAQKPVQICLIAYVNHQGQLDNIIPFIGNQGFVQNLTQVLQMPVVTAHLVALPAIDSREHTVQSLTALVQKEMQEGLEKLHQEVLA</sequence>
<feature type="domain" description="Phospholipid/glycerol acyltransferase" evidence="8">
    <location>
        <begin position="109"/>
        <end position="220"/>
    </location>
</feature>
<evidence type="ECO:0000256" key="7">
    <source>
        <dbReference type="SAM" id="Phobius"/>
    </source>
</evidence>
<evidence type="ECO:0000313" key="9">
    <source>
        <dbReference type="EMBL" id="MCJ8146514.1"/>
    </source>
</evidence>
<feature type="transmembrane region" description="Helical" evidence="7">
    <location>
        <begin position="44"/>
        <end position="66"/>
    </location>
</feature>
<feature type="compositionally biased region" description="Low complexity" evidence="6">
    <location>
        <begin position="8"/>
        <end position="29"/>
    </location>
</feature>
<keyword evidence="3" id="KW-0808">Transferase</keyword>
<organism evidence="9 10">
    <name type="scientific">Acinetobacter sedimenti</name>
    <dbReference type="NCBI Taxonomy" id="2919922"/>
    <lineage>
        <taxon>Bacteria</taxon>
        <taxon>Pseudomonadati</taxon>
        <taxon>Pseudomonadota</taxon>
        <taxon>Gammaproteobacteria</taxon>
        <taxon>Moraxellales</taxon>
        <taxon>Moraxellaceae</taxon>
        <taxon>Acinetobacter</taxon>
    </lineage>
</organism>
<proteinExistence type="predicted"/>
<name>A0A9X2B8V6_9GAMM</name>
<keyword evidence="2" id="KW-0444">Lipid biosynthesis</keyword>
<evidence type="ECO:0000256" key="1">
    <source>
        <dbReference type="ARBA" id="ARBA00005189"/>
    </source>
</evidence>
<dbReference type="RefSeq" id="WP_241571199.1">
    <property type="nucleotide sequence ID" value="NZ_JAKUML010000008.1"/>
</dbReference>
<comment type="pathway">
    <text evidence="1">Lipid metabolism.</text>
</comment>
<dbReference type="GO" id="GO:0006654">
    <property type="term" value="P:phosphatidic acid biosynthetic process"/>
    <property type="evidence" value="ECO:0007669"/>
    <property type="project" value="TreeGrafter"/>
</dbReference>
<keyword evidence="5 9" id="KW-0012">Acyltransferase</keyword>
<keyword evidence="7" id="KW-0472">Membrane</keyword>
<evidence type="ECO:0000259" key="8">
    <source>
        <dbReference type="SMART" id="SM00563"/>
    </source>
</evidence>
<dbReference type="PANTHER" id="PTHR10434">
    <property type="entry name" value="1-ACYL-SN-GLYCEROL-3-PHOSPHATE ACYLTRANSFERASE"/>
    <property type="match status" value="1"/>
</dbReference>
<evidence type="ECO:0000256" key="3">
    <source>
        <dbReference type="ARBA" id="ARBA00022679"/>
    </source>
</evidence>
<evidence type="ECO:0000256" key="4">
    <source>
        <dbReference type="ARBA" id="ARBA00023098"/>
    </source>
</evidence>
<protein>
    <submittedName>
        <fullName evidence="9">1-acyl-sn-glycerol-3-phosphate acyltransferase</fullName>
    </submittedName>
</protein>
<dbReference type="EMBL" id="JAKUML010000008">
    <property type="protein sequence ID" value="MCJ8146514.1"/>
    <property type="molecule type" value="Genomic_DNA"/>
</dbReference>
<evidence type="ECO:0000256" key="5">
    <source>
        <dbReference type="ARBA" id="ARBA00023315"/>
    </source>
</evidence>
<dbReference type="SMART" id="SM00563">
    <property type="entry name" value="PlsC"/>
    <property type="match status" value="1"/>
</dbReference>
<evidence type="ECO:0000256" key="6">
    <source>
        <dbReference type="SAM" id="MobiDB-lite"/>
    </source>
</evidence>
<gene>
    <name evidence="9" type="ORF">MKI79_06305</name>
</gene>
<dbReference type="AlphaFoldDB" id="A0A9X2B8V6"/>
<keyword evidence="7" id="KW-0812">Transmembrane</keyword>